<sequence length="177" mass="21301">MLSITIPGREWFDEEKNEFVTTTSMTIQMEHSLLSLHEWEKKWKKPFFSDKEKTTEEVLDYFRCMTLTPDVDDDIFRGLTNENIETIRNYINDSMTATTFSDRENRKFNREIITSEIIYYWMISLNIPVEFERWHLNSLITLIRVCNVKNQPPKKMSKNEILDHYSALNASRRKKFK</sequence>
<evidence type="ECO:0000313" key="1">
    <source>
        <dbReference type="EMBL" id="DAE02533.1"/>
    </source>
</evidence>
<protein>
    <submittedName>
        <fullName evidence="1">Uncharacterized protein</fullName>
    </submittedName>
</protein>
<name>A0A8S5P7G7_9CAUD</name>
<accession>A0A8S5P7G7</accession>
<dbReference type="EMBL" id="BK015347">
    <property type="protein sequence ID" value="DAE02533.1"/>
    <property type="molecule type" value="Genomic_DNA"/>
</dbReference>
<reference evidence="1" key="1">
    <citation type="journal article" date="2021" name="Proc. Natl. Acad. Sci. U.S.A.">
        <title>A Catalog of Tens of Thousands of Viruses from Human Metagenomes Reveals Hidden Associations with Chronic Diseases.</title>
        <authorList>
            <person name="Tisza M.J."/>
            <person name="Buck C.B."/>
        </authorList>
    </citation>
    <scope>NUCLEOTIDE SEQUENCE</scope>
    <source>
        <strain evidence="1">CtmYS12</strain>
    </source>
</reference>
<organism evidence="1">
    <name type="scientific">Siphoviridae sp. ctmYS12</name>
    <dbReference type="NCBI Taxonomy" id="2825652"/>
    <lineage>
        <taxon>Viruses</taxon>
        <taxon>Duplodnaviria</taxon>
        <taxon>Heunggongvirae</taxon>
        <taxon>Uroviricota</taxon>
        <taxon>Caudoviricetes</taxon>
    </lineage>
</organism>
<proteinExistence type="predicted"/>